<dbReference type="FunFam" id="1.20.58.220:FF:000004">
    <property type="entry name" value="Phosphate-specific transport system accessory protein PhoU"/>
    <property type="match status" value="1"/>
</dbReference>
<keyword evidence="4 7" id="KW-0813">Transport</keyword>
<evidence type="ECO:0000256" key="5">
    <source>
        <dbReference type="ARBA" id="ARBA00022490"/>
    </source>
</evidence>
<dbReference type="SUPFAM" id="SSF109755">
    <property type="entry name" value="PhoU-like"/>
    <property type="match status" value="1"/>
</dbReference>
<keyword evidence="5 7" id="KW-0963">Cytoplasm</keyword>
<sequence>MLKWFANMMNKGSLSHKRKEVDLAYGDDRERILALVRFMGDEVRQALAKSLTALKEGDAELAQNVIDRDDVIDATETDLNRECLASIAMRSPVRDELRFVFAVIKIATDLERIGDQAVNVAERAITLSNHPMLKPLVDISRMTDISISMVSRSMQSFFEGDSEMAVHVFRDDKQLDRMASGMSEELITMMAHMNGDRDSVLVATELLLIGRHLERIGDHASNIAERVFFMVRGERLKDVLLYKDKE</sequence>
<reference evidence="10" key="1">
    <citation type="submission" date="2017-04" db="EMBL/GenBank/DDBJ databases">
        <authorList>
            <person name="Varghese N."/>
            <person name="Submissions S."/>
        </authorList>
    </citation>
    <scope>NUCLEOTIDE SEQUENCE [LARGE SCALE GENOMIC DNA]</scope>
    <source>
        <strain evidence="10">USBA 82</strain>
    </source>
</reference>
<dbReference type="Proteomes" id="UP000193355">
    <property type="component" value="Unassembled WGS sequence"/>
</dbReference>
<evidence type="ECO:0000256" key="1">
    <source>
        <dbReference type="ARBA" id="ARBA00004496"/>
    </source>
</evidence>
<dbReference type="Gene3D" id="1.20.58.220">
    <property type="entry name" value="Phosphate transport system protein phou homolog 2, domain 2"/>
    <property type="match status" value="1"/>
</dbReference>
<dbReference type="PANTHER" id="PTHR42930:SF3">
    <property type="entry name" value="PHOSPHATE-SPECIFIC TRANSPORT SYSTEM ACCESSORY PROTEIN PHOU"/>
    <property type="match status" value="1"/>
</dbReference>
<evidence type="ECO:0000256" key="7">
    <source>
        <dbReference type="PIRNR" id="PIRNR003107"/>
    </source>
</evidence>
<evidence type="ECO:0000256" key="6">
    <source>
        <dbReference type="ARBA" id="ARBA00022592"/>
    </source>
</evidence>
<keyword evidence="10" id="KW-1185">Reference proteome</keyword>
<feature type="domain" description="PhoU" evidence="8">
    <location>
        <begin position="139"/>
        <end position="227"/>
    </location>
</feature>
<dbReference type="NCBIfam" id="TIGR02135">
    <property type="entry name" value="phoU_full"/>
    <property type="match status" value="1"/>
</dbReference>
<dbReference type="Pfam" id="PF01895">
    <property type="entry name" value="PhoU"/>
    <property type="match status" value="2"/>
</dbReference>
<dbReference type="GO" id="GO:0045936">
    <property type="term" value="P:negative regulation of phosphate metabolic process"/>
    <property type="evidence" value="ECO:0007669"/>
    <property type="project" value="InterPro"/>
</dbReference>
<comment type="function">
    <text evidence="7">Plays a role in the regulation of phosphate uptake.</text>
</comment>
<protein>
    <recommendedName>
        <fullName evidence="7">Phosphate-specific transport system accessory protein PhoU</fullName>
    </recommendedName>
</protein>
<organism evidence="9 10">
    <name type="scientific">Dethiosulfovibrio salsuginis</name>
    <dbReference type="NCBI Taxonomy" id="561720"/>
    <lineage>
        <taxon>Bacteria</taxon>
        <taxon>Thermotogati</taxon>
        <taxon>Synergistota</taxon>
        <taxon>Synergistia</taxon>
        <taxon>Synergistales</taxon>
        <taxon>Dethiosulfovibrionaceae</taxon>
        <taxon>Dethiosulfovibrio</taxon>
    </lineage>
</organism>
<accession>A0A1X7L8L8</accession>
<dbReference type="PANTHER" id="PTHR42930">
    <property type="entry name" value="PHOSPHATE-SPECIFIC TRANSPORT SYSTEM ACCESSORY PROTEIN PHOU"/>
    <property type="match status" value="1"/>
</dbReference>
<keyword evidence="6 7" id="KW-0592">Phosphate transport</keyword>
<comment type="similarity">
    <text evidence="2 7">Belongs to the PhoU family.</text>
</comment>
<feature type="domain" description="PhoU" evidence="8">
    <location>
        <begin position="38"/>
        <end position="123"/>
    </location>
</feature>
<gene>
    <name evidence="9" type="ORF">SAMN06275492_1502</name>
</gene>
<evidence type="ECO:0000256" key="4">
    <source>
        <dbReference type="ARBA" id="ARBA00022448"/>
    </source>
</evidence>
<dbReference type="InterPro" id="IPR026022">
    <property type="entry name" value="PhoU_dom"/>
</dbReference>
<name>A0A1X7L8L8_9BACT</name>
<evidence type="ECO:0000313" key="9">
    <source>
        <dbReference type="EMBL" id="SMG49743.1"/>
    </source>
</evidence>
<comment type="subunit">
    <text evidence="3 7">Homodimer.</text>
</comment>
<dbReference type="GO" id="GO:0005737">
    <property type="term" value="C:cytoplasm"/>
    <property type="evidence" value="ECO:0007669"/>
    <property type="project" value="UniProtKB-SubCell"/>
</dbReference>
<dbReference type="PIRSF" id="PIRSF003107">
    <property type="entry name" value="PhoU"/>
    <property type="match status" value="1"/>
</dbReference>
<dbReference type="EMBL" id="FXBB01000050">
    <property type="protein sequence ID" value="SMG49743.1"/>
    <property type="molecule type" value="Genomic_DNA"/>
</dbReference>
<evidence type="ECO:0000256" key="2">
    <source>
        <dbReference type="ARBA" id="ARBA00008107"/>
    </source>
</evidence>
<comment type="subcellular location">
    <subcellularLocation>
        <location evidence="1 7">Cytoplasm</location>
    </subcellularLocation>
</comment>
<evidence type="ECO:0000259" key="8">
    <source>
        <dbReference type="Pfam" id="PF01895"/>
    </source>
</evidence>
<proteinExistence type="inferred from homology"/>
<dbReference type="InterPro" id="IPR038078">
    <property type="entry name" value="PhoU-like_sf"/>
</dbReference>
<evidence type="ECO:0000256" key="3">
    <source>
        <dbReference type="ARBA" id="ARBA00011738"/>
    </source>
</evidence>
<evidence type="ECO:0000313" key="10">
    <source>
        <dbReference type="Proteomes" id="UP000193355"/>
    </source>
</evidence>
<dbReference type="STRING" id="561720.SAMN06275492_1502"/>
<dbReference type="AlphaFoldDB" id="A0A1X7L8L8"/>
<dbReference type="GO" id="GO:0006817">
    <property type="term" value="P:phosphate ion transport"/>
    <property type="evidence" value="ECO:0007669"/>
    <property type="project" value="UniProtKB-KW"/>
</dbReference>
<dbReference type="OrthoDB" id="9814256at2"/>
<dbReference type="InterPro" id="IPR028366">
    <property type="entry name" value="PhoU"/>
</dbReference>
<dbReference type="GO" id="GO:0030643">
    <property type="term" value="P:intracellular phosphate ion homeostasis"/>
    <property type="evidence" value="ECO:0007669"/>
    <property type="project" value="InterPro"/>
</dbReference>